<accession>A0ACB5REW9</accession>
<comment type="caution">
    <text evidence="1">The sequence shown here is derived from an EMBL/GenBank/DDBJ whole genome shotgun (WGS) entry which is preliminary data.</text>
</comment>
<keyword evidence="2" id="KW-1185">Reference proteome</keyword>
<reference evidence="1" key="1">
    <citation type="journal article" date="2025" name="Int. J. Syst. Evol. Microbiol.">
        <title>Inconstantimicrobium mannanitabidum sp. nov., a novel member of the family Clostridiaceae isolated from anoxic soil under the treatment of reductive soil disinfestation.</title>
        <authorList>
            <person name="Ueki A."/>
            <person name="Tonouchi A."/>
            <person name="Honma S."/>
            <person name="Kaku N."/>
            <person name="Ueki K."/>
        </authorList>
    </citation>
    <scope>NUCLEOTIDE SEQUENCE</scope>
    <source>
        <strain evidence="1">TW13</strain>
    </source>
</reference>
<name>A0ACB5REW9_9CLOT</name>
<dbReference type="EMBL" id="BROD01000001">
    <property type="protein sequence ID" value="GKX67722.1"/>
    <property type="molecule type" value="Genomic_DNA"/>
</dbReference>
<gene>
    <name evidence="1" type="ORF">rsdtw13_29800</name>
</gene>
<sequence length="365" mass="38223">MDNTIKKSKKVDFLKAIKAIGFPIISIIFAMLVAVIFVCVSTKTGFIDAAVNLFSSIWLGSFGDMSSISETLVFVTPLIFTGLANAIAFKTGLFNIGTEGQFIIGMLAAAIVGLIPGIPSVLHAILIVLAGIIAGGIWAGIAGFLKATRGVSEVVPTIMLNFIAMYVSNIFVMGPLNKTGAASSREIQDSAKLMKLFGPDYRTSIALILAVVIVILVHLLLTKTTIGYELRSVGLSPFAAEYGGISIKKNIILAMVISGAIAGIGGATHVAGINYNATQLSSFPNFGFTGMAAALLAKSNPIGVIFGAIVFGALESSSLTLQMNGIPKDIVYLVQSIIILFIAADSVYKILGNKLKKNKGVKVNG</sequence>
<proteinExistence type="predicted"/>
<evidence type="ECO:0000313" key="1">
    <source>
        <dbReference type="EMBL" id="GKX67722.1"/>
    </source>
</evidence>
<evidence type="ECO:0000313" key="2">
    <source>
        <dbReference type="Proteomes" id="UP001058074"/>
    </source>
</evidence>
<dbReference type="Proteomes" id="UP001058074">
    <property type="component" value="Unassembled WGS sequence"/>
</dbReference>
<organism evidence="1 2">
    <name type="scientific">Inconstantimicrobium mannanitabidum</name>
    <dbReference type="NCBI Taxonomy" id="1604901"/>
    <lineage>
        <taxon>Bacteria</taxon>
        <taxon>Bacillati</taxon>
        <taxon>Bacillota</taxon>
        <taxon>Clostridia</taxon>
        <taxon>Eubacteriales</taxon>
        <taxon>Clostridiaceae</taxon>
        <taxon>Inconstantimicrobium</taxon>
    </lineage>
</organism>
<protein>
    <submittedName>
        <fullName evidence="1">ABC transporter permease</fullName>
    </submittedName>
</protein>